<dbReference type="Proteomes" id="UP000091979">
    <property type="component" value="Unassembled WGS sequence"/>
</dbReference>
<dbReference type="OrthoDB" id="569000at2"/>
<comment type="caution">
    <text evidence="1">The sequence shown here is derived from an EMBL/GenBank/DDBJ whole genome shotgun (WGS) entry which is preliminary data.</text>
</comment>
<sequence length="371" mass="42527">MQLDMHFYGTYALARAAGIHKEDAYTVAYAAQYVDDSTQQDSKQHEDGGLLYGIATSHKGGQCILNHHKDVHGAREEQRRVWVPFHFLPGAQGSDFEEQLLCRKNSKPAQEMMQNHLLIAPQKAYGLELLGIAAHVYMDTFSHFGFSGVSSSLNRIKDGSIEPLEVENPKMGDYIISKLGRFIKRFKAGSIVSFFAEETTGSLGHGAVATFPDRPYLKWSFEYEYPRENDAVHLPIEAEQIEVRDNKEHFFEGCDLLYNYFKTFAAEKYDEPDVIPFEELADSIKSIIAKEDDCDGRIDQWRSLTWNTAPVIEPDIRYNKSHWENQKYDFDDSEESKDNISSHVYKFHQAAAYHRYYILKDLLPAHGIAVY</sequence>
<dbReference type="AlphaFoldDB" id="A0A1B7XMZ1"/>
<dbReference type="STRING" id="1560234.SP90_01995"/>
<evidence type="ECO:0000313" key="2">
    <source>
        <dbReference type="Proteomes" id="UP000091979"/>
    </source>
</evidence>
<evidence type="ECO:0000313" key="1">
    <source>
        <dbReference type="EMBL" id="OBQ56855.1"/>
    </source>
</evidence>
<name>A0A1B7XMZ1_9BACT</name>
<keyword evidence="2" id="KW-1185">Reference proteome</keyword>
<dbReference type="InterPro" id="IPR046653">
    <property type="entry name" value="DUF6765"/>
</dbReference>
<gene>
    <name evidence="1" type="ORF">SP90_01995</name>
</gene>
<dbReference type="Pfam" id="PF20551">
    <property type="entry name" value="DUF6765"/>
    <property type="match status" value="1"/>
</dbReference>
<dbReference type="RefSeq" id="WP_066852016.1">
    <property type="nucleotide sequence ID" value="NZ_JXMS01000002.1"/>
</dbReference>
<dbReference type="EMBL" id="JXMS01000002">
    <property type="protein sequence ID" value="OBQ56855.1"/>
    <property type="molecule type" value="Genomic_DNA"/>
</dbReference>
<dbReference type="PATRIC" id="fig|1560234.3.peg.1275"/>
<protein>
    <submittedName>
        <fullName evidence="1">Uncharacterized protein</fullName>
    </submittedName>
</protein>
<organism evidence="1 2">
    <name type="scientific">Halodesulfovibrio spirochaetisodalis</name>
    <dbReference type="NCBI Taxonomy" id="1560234"/>
    <lineage>
        <taxon>Bacteria</taxon>
        <taxon>Pseudomonadati</taxon>
        <taxon>Thermodesulfobacteriota</taxon>
        <taxon>Desulfovibrionia</taxon>
        <taxon>Desulfovibrionales</taxon>
        <taxon>Desulfovibrionaceae</taxon>
        <taxon>Halodesulfovibrio</taxon>
    </lineage>
</organism>
<accession>A0A1B7XMZ1</accession>
<proteinExistence type="predicted"/>
<reference evidence="1 2" key="1">
    <citation type="submission" date="2015-01" db="EMBL/GenBank/DDBJ databases">
        <title>Desulfovibrio sp. JC271 draft genome sequence.</title>
        <authorList>
            <person name="Shivani Y."/>
            <person name="Subhash Y."/>
            <person name="Sasikala C."/>
            <person name="Ramana C.V."/>
        </authorList>
    </citation>
    <scope>NUCLEOTIDE SEQUENCE [LARGE SCALE GENOMIC DNA]</scope>
    <source>
        <strain evidence="1 2">JC271</strain>
    </source>
</reference>